<dbReference type="PANTHER" id="PTHR30069">
    <property type="entry name" value="TONB-DEPENDENT OUTER MEMBRANE RECEPTOR"/>
    <property type="match status" value="1"/>
</dbReference>
<keyword evidence="7 10" id="KW-0472">Membrane</keyword>
<dbReference type="GO" id="GO:0044718">
    <property type="term" value="P:siderophore transmembrane transport"/>
    <property type="evidence" value="ECO:0007669"/>
    <property type="project" value="TreeGrafter"/>
</dbReference>
<keyword evidence="8 15" id="KW-0675">Receptor</keyword>
<evidence type="ECO:0000256" key="12">
    <source>
        <dbReference type="SAM" id="SignalP"/>
    </source>
</evidence>
<dbReference type="PANTHER" id="PTHR30069:SF39">
    <property type="entry name" value="BLL6183 PROTEIN"/>
    <property type="match status" value="1"/>
</dbReference>
<organism evidence="15 16">
    <name type="scientific">Candidatus Burkholderia verschuerenii</name>
    <dbReference type="NCBI Taxonomy" id="242163"/>
    <lineage>
        <taxon>Bacteria</taxon>
        <taxon>Pseudomonadati</taxon>
        <taxon>Pseudomonadota</taxon>
        <taxon>Betaproteobacteria</taxon>
        <taxon>Burkholderiales</taxon>
        <taxon>Burkholderiaceae</taxon>
        <taxon>Burkholderia</taxon>
    </lineage>
</organism>
<dbReference type="EMBL" id="LFJJ01000001">
    <property type="protein sequence ID" value="KND62399.1"/>
    <property type="molecule type" value="Genomic_DNA"/>
</dbReference>
<dbReference type="Gene3D" id="2.170.130.10">
    <property type="entry name" value="TonB-dependent receptor, plug domain"/>
    <property type="match status" value="1"/>
</dbReference>
<evidence type="ECO:0000256" key="6">
    <source>
        <dbReference type="ARBA" id="ARBA00023077"/>
    </source>
</evidence>
<keyword evidence="5 10" id="KW-0812">Transmembrane</keyword>
<proteinExistence type="inferred from homology"/>
<dbReference type="InterPro" id="IPR012910">
    <property type="entry name" value="Plug_dom"/>
</dbReference>
<evidence type="ECO:0000313" key="16">
    <source>
        <dbReference type="Proteomes" id="UP000036959"/>
    </source>
</evidence>
<dbReference type="GO" id="GO:0009279">
    <property type="term" value="C:cell outer membrane"/>
    <property type="evidence" value="ECO:0007669"/>
    <property type="project" value="UniProtKB-SubCell"/>
</dbReference>
<dbReference type="Pfam" id="PF00593">
    <property type="entry name" value="TonB_dep_Rec_b-barrel"/>
    <property type="match status" value="1"/>
</dbReference>
<feature type="domain" description="TonB-dependent receptor-like beta-barrel" evidence="13">
    <location>
        <begin position="265"/>
        <end position="729"/>
    </location>
</feature>
<dbReference type="PATRIC" id="fig|242163.4.peg.64"/>
<gene>
    <name evidence="15" type="ORF">BVER_01602c</name>
</gene>
<evidence type="ECO:0000256" key="9">
    <source>
        <dbReference type="ARBA" id="ARBA00023237"/>
    </source>
</evidence>
<keyword evidence="16" id="KW-1185">Reference proteome</keyword>
<keyword evidence="3 10" id="KW-0813">Transport</keyword>
<dbReference type="InterPro" id="IPR000531">
    <property type="entry name" value="Beta-barrel_TonB"/>
</dbReference>
<keyword evidence="12" id="KW-0732">Signal</keyword>
<comment type="similarity">
    <text evidence="2 10 11">Belongs to the TonB-dependent receptor family.</text>
</comment>
<comment type="subcellular location">
    <subcellularLocation>
        <location evidence="1 10">Cell outer membrane</location>
        <topology evidence="1 10">Multi-pass membrane protein</topology>
    </subcellularLocation>
</comment>
<feature type="signal peptide" evidence="12">
    <location>
        <begin position="1"/>
        <end position="37"/>
    </location>
</feature>
<dbReference type="PROSITE" id="PS52016">
    <property type="entry name" value="TONB_DEPENDENT_REC_3"/>
    <property type="match status" value="1"/>
</dbReference>
<evidence type="ECO:0000256" key="10">
    <source>
        <dbReference type="PROSITE-ProRule" id="PRU01360"/>
    </source>
</evidence>
<dbReference type="Gene3D" id="2.40.170.20">
    <property type="entry name" value="TonB-dependent receptor, beta-barrel domain"/>
    <property type="match status" value="1"/>
</dbReference>
<dbReference type="OrthoDB" id="98353at2"/>
<comment type="caution">
    <text evidence="15">The sequence shown here is derived from an EMBL/GenBank/DDBJ whole genome shotgun (WGS) entry which is preliminary data.</text>
</comment>
<reference evidence="16" key="1">
    <citation type="submission" date="2015-06" db="EMBL/GenBank/DDBJ databases">
        <title>Comparative genomics of Burkholderia leaf nodule symbionts.</title>
        <authorList>
            <person name="Carlier A."/>
            <person name="Eberl L."/>
            <person name="Pinto-Carbo M."/>
        </authorList>
    </citation>
    <scope>NUCLEOTIDE SEQUENCE [LARGE SCALE GENOMIC DNA]</scope>
    <source>
        <strain evidence="16">UZHbot4</strain>
    </source>
</reference>
<dbReference type="SUPFAM" id="SSF56935">
    <property type="entry name" value="Porins"/>
    <property type="match status" value="1"/>
</dbReference>
<keyword evidence="9 10" id="KW-0998">Cell outer membrane</keyword>
<dbReference type="InterPro" id="IPR039426">
    <property type="entry name" value="TonB-dep_rcpt-like"/>
</dbReference>
<evidence type="ECO:0000256" key="3">
    <source>
        <dbReference type="ARBA" id="ARBA00022448"/>
    </source>
</evidence>
<evidence type="ECO:0000256" key="8">
    <source>
        <dbReference type="ARBA" id="ARBA00023170"/>
    </source>
</evidence>
<dbReference type="AlphaFoldDB" id="A0A0L0MK51"/>
<name>A0A0L0MK51_9BURK</name>
<evidence type="ECO:0000256" key="4">
    <source>
        <dbReference type="ARBA" id="ARBA00022452"/>
    </source>
</evidence>
<dbReference type="RefSeq" id="WP_050451418.1">
    <property type="nucleotide sequence ID" value="NZ_LFJJ01000001.1"/>
</dbReference>
<dbReference type="GO" id="GO:0015344">
    <property type="term" value="F:siderophore uptake transmembrane transporter activity"/>
    <property type="evidence" value="ECO:0007669"/>
    <property type="project" value="TreeGrafter"/>
</dbReference>
<dbReference type="CDD" id="cd01347">
    <property type="entry name" value="ligand_gated_channel"/>
    <property type="match status" value="1"/>
</dbReference>
<evidence type="ECO:0000259" key="14">
    <source>
        <dbReference type="Pfam" id="PF07715"/>
    </source>
</evidence>
<evidence type="ECO:0000256" key="11">
    <source>
        <dbReference type="RuleBase" id="RU003357"/>
    </source>
</evidence>
<evidence type="ECO:0000256" key="1">
    <source>
        <dbReference type="ARBA" id="ARBA00004571"/>
    </source>
</evidence>
<evidence type="ECO:0000313" key="15">
    <source>
        <dbReference type="EMBL" id="KND62399.1"/>
    </source>
</evidence>
<dbReference type="Pfam" id="PF07715">
    <property type="entry name" value="Plug"/>
    <property type="match status" value="1"/>
</dbReference>
<feature type="chain" id="PRO_5005544533" evidence="12">
    <location>
        <begin position="38"/>
        <end position="780"/>
    </location>
</feature>
<feature type="domain" description="TonB-dependent receptor plug" evidence="14">
    <location>
        <begin position="81"/>
        <end position="194"/>
    </location>
</feature>
<keyword evidence="4 10" id="KW-1134">Transmembrane beta strand</keyword>
<evidence type="ECO:0000259" key="13">
    <source>
        <dbReference type="Pfam" id="PF00593"/>
    </source>
</evidence>
<keyword evidence="6 11" id="KW-0798">TonB box</keyword>
<evidence type="ECO:0000256" key="2">
    <source>
        <dbReference type="ARBA" id="ARBA00009810"/>
    </source>
</evidence>
<accession>A0A0L0MK51</accession>
<evidence type="ECO:0000256" key="7">
    <source>
        <dbReference type="ARBA" id="ARBA00023136"/>
    </source>
</evidence>
<dbReference type="InterPro" id="IPR036942">
    <property type="entry name" value="Beta-barrel_TonB_sf"/>
</dbReference>
<dbReference type="Proteomes" id="UP000036959">
    <property type="component" value="Unassembled WGS sequence"/>
</dbReference>
<sequence length="780" mass="84534">MKSMPRQGKPAHPFKPRAGLQLVFGGAFASMTVGAWAQAPSAPDPASGATPVAAASAPPNVELPNIVVVGTTPLVGVGTPLEKVPANVQTIKGGQIDAQHPPTITDYLQKNVGSVDINDAQGNPSQADILYRGFTASPLLGTPQGLSVFLDGVRVNEPFGDVVNWDLIPQAAIQTMQIIPGSNPTFGLNTLGGAIAVQTKNGRSNPGGNVDVGFGSFGRKYAQIEQGGVIGDHLDYYFTANITNDNGWADHNSSRLRQAFGKIRYTDSDTTISVSMGGADNTLNGSQTIPRSFMDNFRQAYTFPDMNENQLGYLTINAEHYFTPNVQLSGNLYYRHYRNKNVSSNVNDDFDPNGDDADELTQAFNDQSVIVTDSYGASMQLTLLNKLFGKDNQLIVGAAGDFANSHFTQASQAAEFTDSRATIGTGPFVPDTDAKTRNENWGIYFENTFSFTEQWSMTLAGRYNWAKATIGDESGVQPLLDGNHTFSRFNPAIGFNWNPTPWFTAYATYNEGMRSPTAIELACADPNAPCSLSNDFIADPDLKPVISKTFEIGARGRIGAHTQWSAAAYSTTLTDEIQFVSSQGAASTLGYFQNVGKTRRQGFELAGRTQWGALSVAASYSYVNATYRSTWTKSSASNSSADDDGNITVHSGDRIPGIPANTVELRLDYNVFPQWNVGTNMTYRSNIFARGDENNQDVNGSVAGYFLIDLDTTYNVTKQFQVYATVKNLLNKRYANFAILGENFFNGPNHTFNGADTVNEQFLGVGAPRGVWVGMRYAWK</sequence>
<evidence type="ECO:0000256" key="5">
    <source>
        <dbReference type="ARBA" id="ARBA00022692"/>
    </source>
</evidence>
<dbReference type="InterPro" id="IPR037066">
    <property type="entry name" value="Plug_dom_sf"/>
</dbReference>
<protein>
    <submittedName>
        <fullName evidence="15">Outer membrane receptor protein, mostly Fe transport</fullName>
    </submittedName>
</protein>